<dbReference type="SMART" id="SM00244">
    <property type="entry name" value="PHB"/>
    <property type="match status" value="1"/>
</dbReference>
<comment type="subcellular location">
    <subcellularLocation>
        <location evidence="1">Mitochondrion</location>
    </subcellularLocation>
</comment>
<dbReference type="OrthoDB" id="434619at2759"/>
<evidence type="ECO:0000256" key="4">
    <source>
        <dbReference type="SAM" id="MobiDB-lite"/>
    </source>
</evidence>
<dbReference type="STRING" id="1016849.A0A0D1YUV9"/>
<evidence type="ECO:0000256" key="5">
    <source>
        <dbReference type="SAM" id="Phobius"/>
    </source>
</evidence>
<feature type="transmembrane region" description="Helical" evidence="5">
    <location>
        <begin position="176"/>
        <end position="198"/>
    </location>
</feature>
<evidence type="ECO:0000259" key="6">
    <source>
        <dbReference type="SMART" id="SM00244"/>
    </source>
</evidence>
<feature type="transmembrane region" description="Helical" evidence="5">
    <location>
        <begin position="110"/>
        <end position="127"/>
    </location>
</feature>
<name>A0A0D1YUV9_9EURO</name>
<gene>
    <name evidence="7" type="ORF">PV11_06266</name>
</gene>
<evidence type="ECO:0000256" key="1">
    <source>
        <dbReference type="ARBA" id="ARBA00004173"/>
    </source>
</evidence>
<dbReference type="InterPro" id="IPR050710">
    <property type="entry name" value="Band7/mec-2_domain"/>
</dbReference>
<dbReference type="InterPro" id="IPR032435">
    <property type="entry name" value="STML2-like_C"/>
</dbReference>
<dbReference type="InterPro" id="IPR021840">
    <property type="entry name" value="DUF3433"/>
</dbReference>
<feature type="transmembrane region" description="Helical" evidence="5">
    <location>
        <begin position="427"/>
        <end position="450"/>
    </location>
</feature>
<dbReference type="GO" id="GO:0007005">
    <property type="term" value="P:mitochondrion organization"/>
    <property type="evidence" value="ECO:0007669"/>
    <property type="project" value="TreeGrafter"/>
</dbReference>
<feature type="compositionally biased region" description="Basic and acidic residues" evidence="4">
    <location>
        <begin position="1198"/>
        <end position="1207"/>
    </location>
</feature>
<reference evidence="7 8" key="1">
    <citation type="submission" date="2015-01" db="EMBL/GenBank/DDBJ databases">
        <title>The Genome Sequence of Exophiala sideris CBS121828.</title>
        <authorList>
            <consortium name="The Broad Institute Genomics Platform"/>
            <person name="Cuomo C."/>
            <person name="de Hoog S."/>
            <person name="Gorbushina A."/>
            <person name="Stielow B."/>
            <person name="Teixiera M."/>
            <person name="Abouelleil A."/>
            <person name="Chapman S.B."/>
            <person name="Priest M."/>
            <person name="Young S.K."/>
            <person name="Wortman J."/>
            <person name="Nusbaum C."/>
            <person name="Birren B."/>
        </authorList>
    </citation>
    <scope>NUCLEOTIDE SEQUENCE [LARGE SCALE GENOMIC DNA]</scope>
    <source>
        <strain evidence="7 8">CBS 121828</strain>
    </source>
</reference>
<dbReference type="HOGENOM" id="CLU_270122_0_0_1"/>
<dbReference type="InterPro" id="IPR001107">
    <property type="entry name" value="Band_7"/>
</dbReference>
<dbReference type="SUPFAM" id="SSF117892">
    <property type="entry name" value="Band 7/SPFH domain"/>
    <property type="match status" value="1"/>
</dbReference>
<evidence type="ECO:0000313" key="8">
    <source>
        <dbReference type="Proteomes" id="UP000053599"/>
    </source>
</evidence>
<feature type="region of interest" description="Disordered" evidence="4">
    <location>
        <begin position="831"/>
        <end position="850"/>
    </location>
</feature>
<feature type="transmembrane region" description="Helical" evidence="5">
    <location>
        <begin position="379"/>
        <end position="399"/>
    </location>
</feature>
<dbReference type="PANTHER" id="PTHR43327">
    <property type="entry name" value="STOMATIN-LIKE PROTEIN 2, MITOCHONDRIAL"/>
    <property type="match status" value="1"/>
</dbReference>
<comment type="similarity">
    <text evidence="2">Belongs to the band 7/mec-2 family.</text>
</comment>
<dbReference type="GO" id="GO:0098552">
    <property type="term" value="C:side of membrane"/>
    <property type="evidence" value="ECO:0007669"/>
    <property type="project" value="UniProtKB-ARBA"/>
</dbReference>
<feature type="transmembrane region" description="Helical" evidence="5">
    <location>
        <begin position="70"/>
        <end position="90"/>
    </location>
</feature>
<accession>A0A0D1YUV9</accession>
<feature type="transmembrane region" description="Helical" evidence="5">
    <location>
        <begin position="544"/>
        <end position="566"/>
    </location>
</feature>
<dbReference type="PRINTS" id="PR00721">
    <property type="entry name" value="STOMATIN"/>
</dbReference>
<protein>
    <recommendedName>
        <fullName evidence="6">Band 7 domain-containing protein</fullName>
    </recommendedName>
</protein>
<keyword evidence="5" id="KW-1133">Transmembrane helix</keyword>
<dbReference type="Pfam" id="PF16200">
    <property type="entry name" value="Band_7_C"/>
    <property type="match status" value="1"/>
</dbReference>
<dbReference type="EMBL" id="KN846953">
    <property type="protein sequence ID" value="KIV78633.1"/>
    <property type="molecule type" value="Genomic_DNA"/>
</dbReference>
<dbReference type="AlphaFoldDB" id="A0A0D1YUV9"/>
<organism evidence="7 8">
    <name type="scientific">Exophiala sideris</name>
    <dbReference type="NCBI Taxonomy" id="1016849"/>
    <lineage>
        <taxon>Eukaryota</taxon>
        <taxon>Fungi</taxon>
        <taxon>Dikarya</taxon>
        <taxon>Ascomycota</taxon>
        <taxon>Pezizomycotina</taxon>
        <taxon>Eurotiomycetes</taxon>
        <taxon>Chaetothyriomycetidae</taxon>
        <taxon>Chaetothyriales</taxon>
        <taxon>Herpotrichiellaceae</taxon>
        <taxon>Exophiala</taxon>
    </lineage>
</organism>
<dbReference type="GO" id="GO:0005739">
    <property type="term" value="C:mitochondrion"/>
    <property type="evidence" value="ECO:0007669"/>
    <property type="project" value="UniProtKB-SubCell"/>
</dbReference>
<dbReference type="InterPro" id="IPR036013">
    <property type="entry name" value="Band_7/SPFH_dom_sf"/>
</dbReference>
<dbReference type="CDD" id="cd08829">
    <property type="entry name" value="SPFH_paraslipin"/>
    <property type="match status" value="1"/>
</dbReference>
<sequence length="1207" mass="133356">MASGSGIAGGSPRRLSSDEIHENVVRIIEESLPRPDPTSINFLPVSAAEALEDRKDDLTFRPTILQPQNLILLTLLYVGVGASIIVLWELSGADRQYQISSENVHMIARYFPSIVGTATVLLFRHTVREFLRMKPYIAMADQEHLNEEGATAKRSVSGSFFPWQDVFRTPESPTSYVALVGQIVASFIVSFKVALFATPQNTGTWTLTVRTIPARVLIGGYALMAFCNIVILFGLTRWDRYGSSAWSRFRPRQKSTGLKWDPVSLADFVSLFTGVNALKCFEPLELDHERASQGAMDEQTRFRLGYWRKYCQDGPVVYGIGTVGGHHVAANDAQQRQSGPERTREATMHSKGCRCKKISEHRATCPYYPYHHTPGLARWVLAVSILLAWVTLTGAIFALQRGWPFKGFGLPYDLGIKQLKLDDDDNLLVYALIFRSVPTYLAGLYVSWIIPAIDLNMRFMQPFVRMFGADPPGAADKTILSAYITASPLQVPLSAYDNGDYKVSFFSTLNTLSPLFPIFIGGLLTLSKSPTNSELVCFTFSLSAYMGVMTCLIIFSLSLPLAWPVIHRLLPRQFHSMADIMAMVHQAHLTADPDLDITWRSEQQISKAKDISRHVITPSKRHLEARLLLRRDRYHFGIYLGLDDQYHLGFDIAQHVNVQTGRSEDTEDVRFVKPEGSRWEKYSSRGRTFTKLQNEAASRKNKTLRIEEGRTSEILTPFFTRQRQKVDRTDGHYEMPELAHISSAPANLAGSSSPGKNGNINAMATGSAMGQADDYQMSGVETANKMELSRSIFRSLPRRSQRLSRAVRHGELTSSALVCSPMAVWSRRQFTSSPASSLPGPPGLGFGGSSSPTTYFQRQTSLPANTIIRFVPQQTAWIVERMGKFNRILEPGLAILVPIIDRIAYVQSLKESAIEIPSQSAITADNVTLELDGVLYTRVFDAYKASYGVEDAEYAISQLAQTTMRSEIGQLTLDHVLKERANLNHNITQAINEAAQEWGVVCLRYEIRDIHAPEGVVAAMHRQVTAERSKRAEILESEGQRQSAINIAEGRKQSVILASEALKAEQINMASGEAEAILVKATATARGIDAVAQAIKQGETSAQNAVSLSVAEKYVEAFGRLAKEGTAVIVPGNVGDMGGMIASAMAVYGKVNESQARSSAAKASAQSGADTHKDVGQRVIEAAQHGNANDVAETVLEGFERTRESRR</sequence>
<proteinExistence type="inferred from homology"/>
<evidence type="ECO:0000256" key="2">
    <source>
        <dbReference type="ARBA" id="ARBA00008164"/>
    </source>
</evidence>
<dbReference type="GO" id="GO:0005886">
    <property type="term" value="C:plasma membrane"/>
    <property type="evidence" value="ECO:0007669"/>
    <property type="project" value="UniProtKB-ARBA"/>
</dbReference>
<feature type="region of interest" description="Disordered" evidence="4">
    <location>
        <begin position="1183"/>
        <end position="1207"/>
    </location>
</feature>
<keyword evidence="5" id="KW-0472">Membrane</keyword>
<feature type="domain" description="Band 7" evidence="6">
    <location>
        <begin position="866"/>
        <end position="1024"/>
    </location>
</feature>
<evidence type="ECO:0000313" key="7">
    <source>
        <dbReference type="EMBL" id="KIV78633.1"/>
    </source>
</evidence>
<dbReference type="Pfam" id="PF11915">
    <property type="entry name" value="DUF3433"/>
    <property type="match status" value="1"/>
</dbReference>
<dbReference type="Proteomes" id="UP000053599">
    <property type="component" value="Unassembled WGS sequence"/>
</dbReference>
<dbReference type="Gene3D" id="3.30.479.30">
    <property type="entry name" value="Band 7 domain"/>
    <property type="match status" value="1"/>
</dbReference>
<evidence type="ECO:0000256" key="3">
    <source>
        <dbReference type="ARBA" id="ARBA00023128"/>
    </source>
</evidence>
<keyword evidence="3" id="KW-0496">Mitochondrion</keyword>
<dbReference type="Pfam" id="PF01145">
    <property type="entry name" value="Band_7"/>
    <property type="match status" value="1"/>
</dbReference>
<dbReference type="InterPro" id="IPR001972">
    <property type="entry name" value="Stomatin_HflK_fam"/>
</dbReference>
<dbReference type="PANTHER" id="PTHR43327:SF10">
    <property type="entry name" value="STOMATIN-LIKE PROTEIN 2, MITOCHONDRIAL"/>
    <property type="match status" value="1"/>
</dbReference>
<dbReference type="FunFam" id="3.30.479.30:FF:000004">
    <property type="entry name" value="Putative membrane protease family, stomatin"/>
    <property type="match status" value="1"/>
</dbReference>
<feature type="transmembrane region" description="Helical" evidence="5">
    <location>
        <begin position="218"/>
        <end position="238"/>
    </location>
</feature>
<keyword evidence="5" id="KW-0812">Transmembrane</keyword>